<reference evidence="1 2" key="2">
    <citation type="journal article" date="2022" name="Mol. Ecol. Resour.">
        <title>The genomes of chicory, endive, great burdock and yacon provide insights into Asteraceae paleo-polyploidization history and plant inulin production.</title>
        <authorList>
            <person name="Fan W."/>
            <person name="Wang S."/>
            <person name="Wang H."/>
            <person name="Wang A."/>
            <person name="Jiang F."/>
            <person name="Liu H."/>
            <person name="Zhao H."/>
            <person name="Xu D."/>
            <person name="Zhang Y."/>
        </authorList>
    </citation>
    <scope>NUCLEOTIDE SEQUENCE [LARGE SCALE GENOMIC DNA]</scope>
    <source>
        <strain evidence="2">cv. Yunnan</strain>
        <tissue evidence="1">Leaves</tissue>
    </source>
</reference>
<keyword evidence="2" id="KW-1185">Reference proteome</keyword>
<evidence type="ECO:0000313" key="1">
    <source>
        <dbReference type="EMBL" id="KAI3776769.1"/>
    </source>
</evidence>
<gene>
    <name evidence="1" type="ORF">L1987_46558</name>
</gene>
<organism evidence="1 2">
    <name type="scientific">Smallanthus sonchifolius</name>
    <dbReference type="NCBI Taxonomy" id="185202"/>
    <lineage>
        <taxon>Eukaryota</taxon>
        <taxon>Viridiplantae</taxon>
        <taxon>Streptophyta</taxon>
        <taxon>Embryophyta</taxon>
        <taxon>Tracheophyta</taxon>
        <taxon>Spermatophyta</taxon>
        <taxon>Magnoliopsida</taxon>
        <taxon>eudicotyledons</taxon>
        <taxon>Gunneridae</taxon>
        <taxon>Pentapetalae</taxon>
        <taxon>asterids</taxon>
        <taxon>campanulids</taxon>
        <taxon>Asterales</taxon>
        <taxon>Asteraceae</taxon>
        <taxon>Asteroideae</taxon>
        <taxon>Heliantheae alliance</taxon>
        <taxon>Millerieae</taxon>
        <taxon>Smallanthus</taxon>
    </lineage>
</organism>
<proteinExistence type="predicted"/>
<comment type="caution">
    <text evidence="1">The sequence shown here is derived from an EMBL/GenBank/DDBJ whole genome shotgun (WGS) entry which is preliminary data.</text>
</comment>
<evidence type="ECO:0000313" key="2">
    <source>
        <dbReference type="Proteomes" id="UP001056120"/>
    </source>
</evidence>
<dbReference type="EMBL" id="CM042032">
    <property type="protein sequence ID" value="KAI3776769.1"/>
    <property type="molecule type" value="Genomic_DNA"/>
</dbReference>
<protein>
    <submittedName>
        <fullName evidence="1">Uncharacterized protein</fullName>
    </submittedName>
</protein>
<dbReference type="Proteomes" id="UP001056120">
    <property type="component" value="Linkage Group LG15"/>
</dbReference>
<reference evidence="2" key="1">
    <citation type="journal article" date="2022" name="Mol. Ecol. Resour.">
        <title>The genomes of chicory, endive, great burdock and yacon provide insights into Asteraceae palaeo-polyploidization history and plant inulin production.</title>
        <authorList>
            <person name="Fan W."/>
            <person name="Wang S."/>
            <person name="Wang H."/>
            <person name="Wang A."/>
            <person name="Jiang F."/>
            <person name="Liu H."/>
            <person name="Zhao H."/>
            <person name="Xu D."/>
            <person name="Zhang Y."/>
        </authorList>
    </citation>
    <scope>NUCLEOTIDE SEQUENCE [LARGE SCALE GENOMIC DNA]</scope>
    <source>
        <strain evidence="2">cv. Yunnan</strain>
    </source>
</reference>
<name>A0ACB9FZH9_9ASTR</name>
<accession>A0ACB9FZH9</accession>
<sequence>MLGEKFTGRTRFDEKELVRTSLGYEKPAKDLNNMMLLPDRGRKSLILVEEEKISEHTEMRRDLCWVKNADVLGVDVDYSR</sequence>